<dbReference type="Pfam" id="PF21307">
    <property type="entry name" value="Glyco_hydro_95_C"/>
    <property type="match status" value="1"/>
</dbReference>
<dbReference type="InterPro" id="IPR008928">
    <property type="entry name" value="6-hairpin_glycosidase_sf"/>
</dbReference>
<keyword evidence="4" id="KW-1185">Reference proteome</keyword>
<reference evidence="3" key="1">
    <citation type="submission" date="2022-01" db="EMBL/GenBank/DDBJ databases">
        <authorList>
            <person name="Wang Y."/>
        </authorList>
    </citation>
    <scope>NUCLEOTIDE SEQUENCE</scope>
    <source>
        <strain evidence="3">WB101</strain>
    </source>
</reference>
<evidence type="ECO:0000313" key="3">
    <source>
        <dbReference type="EMBL" id="MCG2590444.1"/>
    </source>
</evidence>
<dbReference type="Gene3D" id="1.50.10.10">
    <property type="match status" value="1"/>
</dbReference>
<sequence>MDITYSHQKNRVRPLLTVLFIFSYLSLSISTSFGQDYETSIGDLQFDQLPERWDEGFPLGNGMVGALVWKQDEHLRFSLDRADLWDLREVRELRELTFDWVHQQVQKGEYGPVQQLGDAPYDNIAYPTKIQAAGLNFRTNNFGTIEDARLYLKTGELQIRWSEGAALHTFIHSEKPIGWFEFKNVPQDFKPILEVPPYGSDDSNESSGDIQLHTLADLGYDQGTVVETDNSLVYTQQGWDGMEYKVSVLWKREDGNLQGVWSITSDYPNQDVDEVLGNTGVEEDSEQLAEQALLRGFETDRQISLKWWEDFWARSQIVVPDTLLQRQYERDMYKFGAASRPGSPPISLQAVWTADNGSIPPWKGDFHHNLNTQLSYWPGYPGNHLELTQIFTDWLWNIRQENKDYTRWYFENEGLNVPGVTTLTGQPMGGWIQYSMSPTIAAWLAQHFYWQWSYSRDREFLENRAYPYLKDVAVHLEEVTYIEDGVRVLPLSSSPEIHDNTIDAWFQQTTNYDLALMKYAFKMAAELASELGKSDEQQRWEARMNELPDYSIDDETGLLVAPGERLNSSHRHFSHLMAIHPLGLMDSSHGDEEKKVIETSLEHLDEIGSGAWVGYSFSWQANLYARAGNSDKAREALQIFASNFVSPNSFHLNGDQKGGEYSNFMYRPFTLEGNFAFAAGLQEMLLQSHNGVIEIFPATPDDWADVHFRDLRAQGAFIVSAVKIDGQISEVHLLSEKGGTLQIENPYDSNSIKVMKKHAQYGTFSEVNDLHFSDGILSISMAENEEIKILENSSH</sequence>
<protein>
    <submittedName>
        <fullName evidence="3">Glycoside hydrolase family 95 protein</fullName>
    </submittedName>
</protein>
<organism evidence="3 4">
    <name type="scientific">Rhodohalobacter sulfatireducens</name>
    <dbReference type="NCBI Taxonomy" id="2911366"/>
    <lineage>
        <taxon>Bacteria</taxon>
        <taxon>Pseudomonadati</taxon>
        <taxon>Balneolota</taxon>
        <taxon>Balneolia</taxon>
        <taxon>Balneolales</taxon>
        <taxon>Balneolaceae</taxon>
        <taxon>Rhodohalobacter</taxon>
    </lineage>
</organism>
<feature type="domain" description="Alpha fucosidase A-like C-terminal" evidence="1">
    <location>
        <begin position="687"/>
        <end position="760"/>
    </location>
</feature>
<dbReference type="GO" id="GO:0016787">
    <property type="term" value="F:hydrolase activity"/>
    <property type="evidence" value="ECO:0007669"/>
    <property type="project" value="UniProtKB-KW"/>
</dbReference>
<dbReference type="InterPro" id="IPR054363">
    <property type="entry name" value="GH95_cat"/>
</dbReference>
<reference evidence="3" key="2">
    <citation type="submission" date="2024-05" db="EMBL/GenBank/DDBJ databases">
        <title>Rhodohalobacter halophilus gen. nov., sp. nov., a moderately halophilic member of the family Balneolaceae.</title>
        <authorList>
            <person name="Xia J."/>
        </authorList>
    </citation>
    <scope>NUCLEOTIDE SEQUENCE</scope>
    <source>
        <strain evidence="3">WB101</strain>
    </source>
</reference>
<dbReference type="Proteomes" id="UP001165366">
    <property type="component" value="Unassembled WGS sequence"/>
</dbReference>
<comment type="caution">
    <text evidence="3">The sequence shown here is derived from an EMBL/GenBank/DDBJ whole genome shotgun (WGS) entry which is preliminary data.</text>
</comment>
<dbReference type="InterPro" id="IPR012341">
    <property type="entry name" value="6hp_glycosidase-like_sf"/>
</dbReference>
<gene>
    <name evidence="3" type="ORF">L6773_17845</name>
</gene>
<accession>A0ABS9KHX5</accession>
<dbReference type="SUPFAM" id="SSF48208">
    <property type="entry name" value="Six-hairpin glycosidases"/>
    <property type="match status" value="1"/>
</dbReference>
<evidence type="ECO:0000259" key="1">
    <source>
        <dbReference type="Pfam" id="PF21307"/>
    </source>
</evidence>
<proteinExistence type="predicted"/>
<dbReference type="RefSeq" id="WP_237855850.1">
    <property type="nucleotide sequence ID" value="NZ_JAKLWS010000033.1"/>
</dbReference>
<evidence type="ECO:0000313" key="4">
    <source>
        <dbReference type="Proteomes" id="UP001165366"/>
    </source>
</evidence>
<dbReference type="PANTHER" id="PTHR31084:SF19">
    <property type="entry name" value="GLYCOSYL HYDROLASE FAMILY 95 N-TERMINAL DOMAIN-CONTAINING PROTEIN"/>
    <property type="match status" value="1"/>
</dbReference>
<feature type="domain" description="Glycosyl hydrolase family 95 catalytic" evidence="2">
    <location>
        <begin position="332"/>
        <end position="685"/>
    </location>
</feature>
<keyword evidence="3" id="KW-0378">Hydrolase</keyword>
<dbReference type="EMBL" id="JAKLWS010000033">
    <property type="protein sequence ID" value="MCG2590444.1"/>
    <property type="molecule type" value="Genomic_DNA"/>
</dbReference>
<dbReference type="Pfam" id="PF22124">
    <property type="entry name" value="Glyco_hydro_95_cat"/>
    <property type="match status" value="1"/>
</dbReference>
<evidence type="ECO:0000259" key="2">
    <source>
        <dbReference type="Pfam" id="PF22124"/>
    </source>
</evidence>
<dbReference type="InterPro" id="IPR049053">
    <property type="entry name" value="AFCA-like_C"/>
</dbReference>
<name>A0ABS9KHX5_9BACT</name>
<dbReference type="PANTHER" id="PTHR31084">
    <property type="entry name" value="ALPHA-L-FUCOSIDASE 2"/>
    <property type="match status" value="1"/>
</dbReference>